<evidence type="ECO:0000313" key="2">
    <source>
        <dbReference type="Proteomes" id="UP000199403"/>
    </source>
</evidence>
<keyword evidence="2" id="KW-1185">Reference proteome</keyword>
<dbReference type="InterPro" id="IPR020018">
    <property type="entry name" value="Motility-assoc_lipoprot_GldH"/>
</dbReference>
<name>A0A1H7BEL1_9BACT</name>
<evidence type="ECO:0000313" key="1">
    <source>
        <dbReference type="EMBL" id="SEJ75384.1"/>
    </source>
</evidence>
<keyword evidence="1" id="KW-0449">Lipoprotein</keyword>
<organism evidence="1 2">
    <name type="scientific">Cyclobacterium xiamenense</name>
    <dbReference type="NCBI Taxonomy" id="1297121"/>
    <lineage>
        <taxon>Bacteria</taxon>
        <taxon>Pseudomonadati</taxon>
        <taxon>Bacteroidota</taxon>
        <taxon>Cytophagia</taxon>
        <taxon>Cytophagales</taxon>
        <taxon>Cyclobacteriaceae</taxon>
        <taxon>Cyclobacterium</taxon>
    </lineage>
</organism>
<dbReference type="Proteomes" id="UP000199403">
    <property type="component" value="Unassembled WGS sequence"/>
</dbReference>
<dbReference type="NCBIfam" id="TIGR03511">
    <property type="entry name" value="GldH_lipo"/>
    <property type="match status" value="1"/>
</dbReference>
<accession>A0A1H7BEL1</accession>
<dbReference type="Pfam" id="PF14109">
    <property type="entry name" value="GldH_lipo"/>
    <property type="match status" value="1"/>
</dbReference>
<proteinExistence type="predicted"/>
<sequence length="160" mass="18093">MARKRMNRLCLIGSILILYWACEPGRRYESFQDLPSQYWVVTDTLSFYVDSLETVSPLVQSIGIRYNDRYEYHNLYVRYLLKDGLSNTVMDSLVNIGLFDSKTGRPLGKGFGNRRTVYDTLPGNSLPIGGSIHLVQYMRKDTLDGIESVGIKITDGNGAP</sequence>
<reference evidence="2" key="1">
    <citation type="submission" date="2016-10" db="EMBL/GenBank/DDBJ databases">
        <authorList>
            <person name="Varghese N."/>
            <person name="Submissions S."/>
        </authorList>
    </citation>
    <scope>NUCLEOTIDE SEQUENCE [LARGE SCALE GENOMIC DNA]</scope>
    <source>
        <strain evidence="2">IBRC-M 10761</strain>
    </source>
</reference>
<dbReference type="AlphaFoldDB" id="A0A1H7BEL1"/>
<gene>
    <name evidence="1" type="ORF">SAMN05192553_11158</name>
</gene>
<dbReference type="OrthoDB" id="982482at2"/>
<dbReference type="STRING" id="1416801.SAMN05192553_11158"/>
<protein>
    <submittedName>
        <fullName evidence="1">Gliding motility-associated lipoprotein GldH</fullName>
    </submittedName>
</protein>
<dbReference type="EMBL" id="FNZH01000011">
    <property type="protein sequence ID" value="SEJ75384.1"/>
    <property type="molecule type" value="Genomic_DNA"/>
</dbReference>